<evidence type="ECO:0008006" key="4">
    <source>
        <dbReference type="Google" id="ProtNLM"/>
    </source>
</evidence>
<dbReference type="Gene3D" id="2.40.50.100">
    <property type="match status" value="1"/>
</dbReference>
<dbReference type="InterPro" id="IPR011053">
    <property type="entry name" value="Single_hybrid_motif"/>
</dbReference>
<reference evidence="2 3" key="1">
    <citation type="submission" date="2020-08" db="EMBL/GenBank/DDBJ databases">
        <title>Plant Genome Project.</title>
        <authorList>
            <person name="Zhang R.-G."/>
        </authorList>
    </citation>
    <scope>NUCLEOTIDE SEQUENCE [LARGE SCALE GENOMIC DNA]</scope>
    <source>
        <tissue evidence="2">Rhizome</tissue>
    </source>
</reference>
<comment type="caution">
    <text evidence="2">The sequence shown here is derived from an EMBL/GenBank/DDBJ whole genome shotgun (WGS) entry which is preliminary data.</text>
</comment>
<dbReference type="PANTHER" id="PTHR47597:SF1">
    <property type="entry name" value="IS A MEMBER OF THE PF|00364 BIOTIN-REQUIRING ENZYMES FAMILY-RELATED"/>
    <property type="match status" value="1"/>
</dbReference>
<dbReference type="CDD" id="cd06850">
    <property type="entry name" value="biotinyl_domain"/>
    <property type="match status" value="1"/>
</dbReference>
<keyword evidence="3" id="KW-1185">Reference proteome</keyword>
<feature type="chain" id="PRO_5035240989" description="Lipoyl-binding domain-containing protein" evidence="1">
    <location>
        <begin position="17"/>
        <end position="229"/>
    </location>
</feature>
<accession>A0A8J5GSK8</accession>
<feature type="signal peptide" evidence="1">
    <location>
        <begin position="1"/>
        <end position="16"/>
    </location>
</feature>
<protein>
    <recommendedName>
        <fullName evidence="4">Lipoyl-binding domain-containing protein</fullName>
    </recommendedName>
</protein>
<evidence type="ECO:0000313" key="2">
    <source>
        <dbReference type="EMBL" id="KAG6514192.1"/>
    </source>
</evidence>
<name>A0A8J5GSK8_ZINOF</name>
<keyword evidence="1" id="KW-0732">Signal</keyword>
<sequence>MVAAALGMHPLLLAGAQLMTGESDSEISDLNHNELKKVHPDSLGVESLLTAICDTTSIAEFKMDVRHQNQKLLAGFQLYVKRNLVEKNIPQLVPGYPLVPANATNQILDTNGSVATTSLVVSETKSTISSNQRIVDTAPDEGLMILPSLHVGVFRRCRTIKGNKLPPSCKENQQVKEGQVLCYIEQISGETPVLSNVSGEVVRIIKEDGGYGDPLLAILPSFPGIMKLR</sequence>
<gene>
    <name evidence="2" type="ORF">ZIOFF_024535</name>
</gene>
<evidence type="ECO:0000313" key="3">
    <source>
        <dbReference type="Proteomes" id="UP000734854"/>
    </source>
</evidence>
<dbReference type="EMBL" id="JACMSC010000007">
    <property type="protein sequence ID" value="KAG6514192.1"/>
    <property type="molecule type" value="Genomic_DNA"/>
</dbReference>
<evidence type="ECO:0000256" key="1">
    <source>
        <dbReference type="SAM" id="SignalP"/>
    </source>
</evidence>
<dbReference type="AlphaFoldDB" id="A0A8J5GSK8"/>
<dbReference type="InterPro" id="IPR053217">
    <property type="entry name" value="ACC_Biotin_Carrier"/>
</dbReference>
<dbReference type="SUPFAM" id="SSF51230">
    <property type="entry name" value="Single hybrid motif"/>
    <property type="match status" value="1"/>
</dbReference>
<proteinExistence type="predicted"/>
<dbReference type="PANTHER" id="PTHR47597">
    <property type="entry name" value="IS A MEMBER OF THE PF|00364 BIOTIN-REQUIRING ENZYMES FAMILY-RELATED"/>
    <property type="match status" value="1"/>
</dbReference>
<dbReference type="Proteomes" id="UP000734854">
    <property type="component" value="Unassembled WGS sequence"/>
</dbReference>
<organism evidence="2 3">
    <name type="scientific">Zingiber officinale</name>
    <name type="common">Ginger</name>
    <name type="synonym">Amomum zingiber</name>
    <dbReference type="NCBI Taxonomy" id="94328"/>
    <lineage>
        <taxon>Eukaryota</taxon>
        <taxon>Viridiplantae</taxon>
        <taxon>Streptophyta</taxon>
        <taxon>Embryophyta</taxon>
        <taxon>Tracheophyta</taxon>
        <taxon>Spermatophyta</taxon>
        <taxon>Magnoliopsida</taxon>
        <taxon>Liliopsida</taxon>
        <taxon>Zingiberales</taxon>
        <taxon>Zingiberaceae</taxon>
        <taxon>Zingiber</taxon>
    </lineage>
</organism>